<evidence type="ECO:0000313" key="3">
    <source>
        <dbReference type="Proteomes" id="UP000031740"/>
    </source>
</evidence>
<evidence type="ECO:0000313" key="2">
    <source>
        <dbReference type="EMBL" id="KEG19188.1"/>
    </source>
</evidence>
<dbReference type="AlphaFoldDB" id="A0A072QZY7"/>
<accession>A0A072QZY7</accession>
<proteinExistence type="predicted"/>
<dbReference type="EMBL" id="ASIV01000006">
    <property type="protein sequence ID" value="KEG19188.1"/>
    <property type="molecule type" value="Genomic_DNA"/>
</dbReference>
<reference evidence="2 3" key="1">
    <citation type="submission" date="2013-04" db="EMBL/GenBank/DDBJ databases">
        <title>The Genome Sequence of Bartonella bacilliformis Ver097.</title>
        <authorList>
            <consortium name="The Broad Institute Genomics Platform"/>
            <consortium name="The Broad Institute Genome Sequencing Center for Infectious Disease"/>
            <person name="Feldgarden M."/>
            <person name="Kirby J."/>
            <person name="Birtles R."/>
            <person name="Dasch G."/>
            <person name="Hendrix L."/>
            <person name="Koehler J."/>
            <person name="Walker B."/>
            <person name="Young S.K."/>
            <person name="Zeng Q."/>
            <person name="Gargeya S."/>
            <person name="Fitzgerald M."/>
            <person name="Haas B."/>
            <person name="Abouelleil A."/>
            <person name="Allen A.W."/>
            <person name="Alvarado L."/>
            <person name="Arachchi H.M."/>
            <person name="Berlin A.M."/>
            <person name="Chapman S.B."/>
            <person name="Gainer-Dewar J."/>
            <person name="Goldberg J."/>
            <person name="Griggs A."/>
            <person name="Gujja S."/>
            <person name="Hansen M."/>
            <person name="Howarth C."/>
            <person name="Imamovic A."/>
            <person name="Ireland A."/>
            <person name="Larimer J."/>
            <person name="McCowan C."/>
            <person name="Murphy C."/>
            <person name="Pearson M."/>
            <person name="Poon T.W."/>
            <person name="Priest M."/>
            <person name="Roberts A."/>
            <person name="Saif S."/>
            <person name="Shea T."/>
            <person name="Sisk P."/>
            <person name="Sykes S."/>
            <person name="Wortman J."/>
            <person name="Nusbaum C."/>
            <person name="Birren B."/>
        </authorList>
    </citation>
    <scope>NUCLEOTIDE SEQUENCE [LARGE SCALE GENOMIC DNA]</scope>
    <source>
        <strain evidence="2 3">Ver097</strain>
    </source>
</reference>
<dbReference type="PANTHER" id="PTHR46609:SF6">
    <property type="entry name" value="EXONUCLEASE, PHAGE-TYPE_RECB, C-TERMINAL DOMAIN-CONTAINING PROTEIN-RELATED"/>
    <property type="match status" value="1"/>
</dbReference>
<dbReference type="InterPro" id="IPR051703">
    <property type="entry name" value="NF-kappa-B_Signaling_Reg"/>
</dbReference>
<dbReference type="InterPro" id="IPR011335">
    <property type="entry name" value="Restrct_endonuc-II-like"/>
</dbReference>
<name>A0A072QZY7_BARBA</name>
<dbReference type="InterPro" id="IPR019080">
    <property type="entry name" value="YqaJ_viral_recombinase"/>
</dbReference>
<dbReference type="PANTHER" id="PTHR46609">
    <property type="entry name" value="EXONUCLEASE, PHAGE-TYPE/RECB, C-TERMINAL DOMAIN-CONTAINING PROTEIN"/>
    <property type="match status" value="1"/>
</dbReference>
<gene>
    <name evidence="2" type="ORF">H710_00966</name>
</gene>
<dbReference type="STRING" id="1293911.H710_00966"/>
<dbReference type="SUPFAM" id="SSF52980">
    <property type="entry name" value="Restriction endonuclease-like"/>
    <property type="match status" value="1"/>
</dbReference>
<organism evidence="2 3">
    <name type="scientific">Bartonella bacilliformis Ver097</name>
    <dbReference type="NCBI Taxonomy" id="1293911"/>
    <lineage>
        <taxon>Bacteria</taxon>
        <taxon>Pseudomonadati</taxon>
        <taxon>Pseudomonadota</taxon>
        <taxon>Alphaproteobacteria</taxon>
        <taxon>Hyphomicrobiales</taxon>
        <taxon>Bartonellaceae</taxon>
        <taxon>Bartonella</taxon>
    </lineage>
</organism>
<dbReference type="Gene3D" id="3.90.320.10">
    <property type="match status" value="1"/>
</dbReference>
<comment type="caution">
    <text evidence="2">The sequence shown here is derived from an EMBL/GenBank/DDBJ whole genome shotgun (WGS) entry which is preliminary data.</text>
</comment>
<evidence type="ECO:0000259" key="1">
    <source>
        <dbReference type="Pfam" id="PF09588"/>
    </source>
</evidence>
<feature type="domain" description="YqaJ viral recombinase" evidence="1">
    <location>
        <begin position="2"/>
        <end position="52"/>
    </location>
</feature>
<dbReference type="InterPro" id="IPR011604">
    <property type="entry name" value="PDDEXK-like_dom_sf"/>
</dbReference>
<protein>
    <recommendedName>
        <fullName evidence="1">YqaJ viral recombinase domain-containing protein</fullName>
    </recommendedName>
</protein>
<dbReference type="HOGENOM" id="CLU_2153371_0_0_5"/>
<dbReference type="Pfam" id="PF09588">
    <property type="entry name" value="YqaJ"/>
    <property type="match status" value="1"/>
</dbReference>
<sequence>MAGASPDGLIGKDGLIEIKCLHSTTHLRFSLNGDIKPEYLLQMQFQMACTERKWCDFISYDPQFTDQSVSLRIKVQRMNRNDEQIEHINKAVEHFLTEIKQDMKQIFIKAA</sequence>
<dbReference type="Proteomes" id="UP000031740">
    <property type="component" value="Unassembled WGS sequence"/>
</dbReference>